<dbReference type="RefSeq" id="WP_244727563.1">
    <property type="nucleotide sequence ID" value="NZ_JALIRP010000007.1"/>
</dbReference>
<gene>
    <name evidence="1" type="ORF">MUG84_18725</name>
</gene>
<dbReference type="EMBL" id="JALIRP010000007">
    <property type="protein sequence ID" value="MCJ8013764.1"/>
    <property type="molecule type" value="Genomic_DNA"/>
</dbReference>
<organism evidence="1 2">
    <name type="scientific">Paenibacillus mangrovi</name>
    <dbReference type="NCBI Taxonomy" id="2931978"/>
    <lineage>
        <taxon>Bacteria</taxon>
        <taxon>Bacillati</taxon>
        <taxon>Bacillota</taxon>
        <taxon>Bacilli</taxon>
        <taxon>Bacillales</taxon>
        <taxon>Paenibacillaceae</taxon>
        <taxon>Paenibacillus</taxon>
    </lineage>
</organism>
<protein>
    <submittedName>
        <fullName evidence="1">Uncharacterized protein</fullName>
    </submittedName>
</protein>
<reference evidence="1" key="1">
    <citation type="submission" date="2022-04" db="EMBL/GenBank/DDBJ databases">
        <title>Paenibacillus mangrovi sp. nov., a novel endophytic bacterium isolated from bark of Kandelia candel.</title>
        <authorList>
            <person name="Tuo L."/>
        </authorList>
    </citation>
    <scope>NUCLEOTIDE SEQUENCE</scope>
    <source>
        <strain evidence="1">KQZ6P-2</strain>
    </source>
</reference>
<name>A0A9X1WRJ4_9BACL</name>
<evidence type="ECO:0000313" key="1">
    <source>
        <dbReference type="EMBL" id="MCJ8013764.1"/>
    </source>
</evidence>
<evidence type="ECO:0000313" key="2">
    <source>
        <dbReference type="Proteomes" id="UP001139347"/>
    </source>
</evidence>
<proteinExistence type="predicted"/>
<sequence>MKQLLLEKGNPHEKKKWWQRQMLLISWMVAIVLTASPLTGFAQPCSTKSYPLIIRAMINGSLQCGGSLLEKNQHLDYLNGNNSGIKVAKWQPFISFAPLTGRLVSRLLW</sequence>
<dbReference type="Proteomes" id="UP001139347">
    <property type="component" value="Unassembled WGS sequence"/>
</dbReference>
<accession>A0A9X1WRJ4</accession>
<comment type="caution">
    <text evidence="1">The sequence shown here is derived from an EMBL/GenBank/DDBJ whole genome shotgun (WGS) entry which is preliminary data.</text>
</comment>
<dbReference type="AlphaFoldDB" id="A0A9X1WRJ4"/>
<keyword evidence="2" id="KW-1185">Reference proteome</keyword>